<reference evidence="2" key="1">
    <citation type="submission" date="2022-09" db="EMBL/GenBank/DDBJ databases">
        <title>Intensive care unit water sources are persistently colonized with multi-drug resistant bacteria and are the site of extensive horizontal gene transfer of antibiotic resistance genes.</title>
        <authorList>
            <person name="Diorio-Toth L."/>
        </authorList>
    </citation>
    <scope>NUCLEOTIDE SEQUENCE</scope>
    <source>
        <strain evidence="2">GD03864</strain>
    </source>
</reference>
<organism evidence="2 3">
    <name type="scientific">Stutzerimonas stutzeri</name>
    <name type="common">Pseudomonas stutzeri</name>
    <dbReference type="NCBI Taxonomy" id="316"/>
    <lineage>
        <taxon>Bacteria</taxon>
        <taxon>Pseudomonadati</taxon>
        <taxon>Pseudomonadota</taxon>
        <taxon>Gammaproteobacteria</taxon>
        <taxon>Pseudomonadales</taxon>
        <taxon>Pseudomonadaceae</taxon>
        <taxon>Stutzerimonas</taxon>
    </lineage>
</organism>
<dbReference type="AlphaFoldDB" id="A0ABD4XW29"/>
<evidence type="ECO:0000313" key="3">
    <source>
        <dbReference type="Proteomes" id="UP001161139"/>
    </source>
</evidence>
<sequence>MKKQKPMPTEKMEKPKGQPKRRDSELREQMGPWLSCPPVIDPWEDGPVVR</sequence>
<accession>A0ABD4XW29</accession>
<protein>
    <submittedName>
        <fullName evidence="2">Uncharacterized protein</fullName>
    </submittedName>
</protein>
<dbReference type="EMBL" id="JAOCDG010000003">
    <property type="protein sequence ID" value="MDH0687076.1"/>
    <property type="molecule type" value="Genomic_DNA"/>
</dbReference>
<proteinExistence type="predicted"/>
<evidence type="ECO:0000313" key="2">
    <source>
        <dbReference type="EMBL" id="MDH0687076.1"/>
    </source>
</evidence>
<feature type="region of interest" description="Disordered" evidence="1">
    <location>
        <begin position="1"/>
        <end position="50"/>
    </location>
</feature>
<name>A0ABD4XW29_STUST</name>
<feature type="compositionally biased region" description="Basic and acidic residues" evidence="1">
    <location>
        <begin position="8"/>
        <end position="28"/>
    </location>
</feature>
<dbReference type="Proteomes" id="UP001161139">
    <property type="component" value="Unassembled WGS sequence"/>
</dbReference>
<comment type="caution">
    <text evidence="2">The sequence shown here is derived from an EMBL/GenBank/DDBJ whole genome shotgun (WGS) entry which is preliminary data.</text>
</comment>
<evidence type="ECO:0000256" key="1">
    <source>
        <dbReference type="SAM" id="MobiDB-lite"/>
    </source>
</evidence>
<dbReference type="RefSeq" id="WP_279644117.1">
    <property type="nucleotide sequence ID" value="NZ_JAOCDG010000003.1"/>
</dbReference>
<gene>
    <name evidence="2" type="ORF">N5D09_03110</name>
</gene>